<dbReference type="EMBL" id="CP003282">
    <property type="protein sequence ID" value="AFG37163.1"/>
    <property type="molecule type" value="Genomic_DNA"/>
</dbReference>
<protein>
    <recommendedName>
        <fullName evidence="3">DUF2225 domain-containing protein</fullName>
    </recommendedName>
</protein>
<organism evidence="1 2">
    <name type="scientific">Spirochaeta africana (strain ATCC 700263 / DSM 8902 / Z-7692)</name>
    <dbReference type="NCBI Taxonomy" id="889378"/>
    <lineage>
        <taxon>Bacteria</taxon>
        <taxon>Pseudomonadati</taxon>
        <taxon>Spirochaetota</taxon>
        <taxon>Spirochaetia</taxon>
        <taxon>Spirochaetales</taxon>
        <taxon>Spirochaetaceae</taxon>
        <taxon>Spirochaeta</taxon>
    </lineage>
</organism>
<evidence type="ECO:0000313" key="2">
    <source>
        <dbReference type="Proteomes" id="UP000007383"/>
    </source>
</evidence>
<reference evidence="2" key="1">
    <citation type="journal article" date="2013" name="Stand. Genomic Sci.">
        <title>Complete genome sequence of the halophilic bacterium Spirochaeta africana type strain (Z-7692(T)) from the alkaline Lake Magadi in the East African Rift.</title>
        <authorList>
            <person name="Liolos K."/>
            <person name="Abt B."/>
            <person name="Scheuner C."/>
            <person name="Teshima H."/>
            <person name="Held B."/>
            <person name="Lapidus A."/>
            <person name="Nolan M."/>
            <person name="Lucas S."/>
            <person name="Deshpande S."/>
            <person name="Cheng J.F."/>
            <person name="Tapia R."/>
            <person name="Goodwin L.A."/>
            <person name="Pitluck S."/>
            <person name="Pagani I."/>
            <person name="Ivanova N."/>
            <person name="Mavromatis K."/>
            <person name="Mikhailova N."/>
            <person name="Huntemann M."/>
            <person name="Pati A."/>
            <person name="Chen A."/>
            <person name="Palaniappan K."/>
            <person name="Land M."/>
            <person name="Rohde M."/>
            <person name="Tindall B.J."/>
            <person name="Detter J.C."/>
            <person name="Goker M."/>
            <person name="Bristow J."/>
            <person name="Eisen J.A."/>
            <person name="Markowitz V."/>
            <person name="Hugenholtz P."/>
            <person name="Woyke T."/>
            <person name="Klenk H.P."/>
            <person name="Kyrpides N.C."/>
        </authorList>
    </citation>
    <scope>NUCLEOTIDE SEQUENCE</scope>
    <source>
        <strain evidence="2">ATCC 700263 / DSM 8902 / Z-7692</strain>
    </source>
</reference>
<dbReference type="eggNOG" id="COG1655">
    <property type="taxonomic scope" value="Bacteria"/>
</dbReference>
<dbReference type="KEGG" id="sfc:Spiaf_1076"/>
<evidence type="ECO:0008006" key="3">
    <source>
        <dbReference type="Google" id="ProtNLM"/>
    </source>
</evidence>
<keyword evidence="2" id="KW-1185">Reference proteome</keyword>
<sequence length="293" mass="33367">MSNKSANDSVSYFTKELTDCPVCHGEFRREELRTGRGRLIAGKLSPELRRYYEPSRKYGEVNPLIYPVIVCPHCLYAVMPRDFDSVSSQTAEELEDAREERRKQVQTLFKDLDYHAPRRLEEGLASYLLAMICYEFFPGDASPVIKQAVSALRAAWLSEDLHRKKPDQNYDYLRLIMYRKACFLYRHAIELEQSGSQGIGGLKHLGPDLDKDYGYDGALYMMGLLEFRYGPTGDAAHRLDALQHAKRTVARIFGMGKASKNKPTAILDNAREVYEEINQEIATLEAAAAHKES</sequence>
<dbReference type="RefSeq" id="WP_014455155.1">
    <property type="nucleotide sequence ID" value="NC_017098.1"/>
</dbReference>
<dbReference type="OrthoDB" id="367491at2"/>
<dbReference type="PATRIC" id="fig|889378.3.peg.1077"/>
<dbReference type="HOGENOM" id="CLU_083032_0_0_12"/>
<dbReference type="Pfam" id="PF09986">
    <property type="entry name" value="DUF2225"/>
    <property type="match status" value="1"/>
</dbReference>
<dbReference type="STRING" id="889378.Spiaf_1076"/>
<dbReference type="Proteomes" id="UP000007383">
    <property type="component" value="Chromosome"/>
</dbReference>
<dbReference type="AlphaFoldDB" id="H9UI20"/>
<dbReference type="InterPro" id="IPR018708">
    <property type="entry name" value="DUF2225"/>
</dbReference>
<name>H9UI20_SPIAZ</name>
<proteinExistence type="predicted"/>
<evidence type="ECO:0000313" key="1">
    <source>
        <dbReference type="EMBL" id="AFG37163.1"/>
    </source>
</evidence>
<accession>H9UI20</accession>
<gene>
    <name evidence="1" type="ordered locus">Spiaf_1076</name>
</gene>